<protein>
    <submittedName>
        <fullName evidence="1">Uncharacterized protein</fullName>
    </submittedName>
</protein>
<comment type="caution">
    <text evidence="1">The sequence shown here is derived from an EMBL/GenBank/DDBJ whole genome shotgun (WGS) entry which is preliminary data.</text>
</comment>
<organism evidence="1 2">
    <name type="scientific">Parelaphostrongylus tenuis</name>
    <name type="common">Meningeal worm</name>
    <dbReference type="NCBI Taxonomy" id="148309"/>
    <lineage>
        <taxon>Eukaryota</taxon>
        <taxon>Metazoa</taxon>
        <taxon>Ecdysozoa</taxon>
        <taxon>Nematoda</taxon>
        <taxon>Chromadorea</taxon>
        <taxon>Rhabditida</taxon>
        <taxon>Rhabditina</taxon>
        <taxon>Rhabditomorpha</taxon>
        <taxon>Strongyloidea</taxon>
        <taxon>Metastrongylidae</taxon>
        <taxon>Parelaphostrongylus</taxon>
    </lineage>
</organism>
<name>A0AAD5MPT2_PARTN</name>
<evidence type="ECO:0000313" key="1">
    <source>
        <dbReference type="EMBL" id="KAJ1362312.1"/>
    </source>
</evidence>
<reference evidence="1" key="1">
    <citation type="submission" date="2021-06" db="EMBL/GenBank/DDBJ databases">
        <title>Parelaphostrongylus tenuis whole genome reference sequence.</title>
        <authorList>
            <person name="Garwood T.J."/>
            <person name="Larsen P.A."/>
            <person name="Fountain-Jones N.M."/>
            <person name="Garbe J.R."/>
            <person name="Macchietto M.G."/>
            <person name="Kania S.A."/>
            <person name="Gerhold R.W."/>
            <person name="Richards J.E."/>
            <person name="Wolf T.M."/>
        </authorList>
    </citation>
    <scope>NUCLEOTIDE SEQUENCE</scope>
    <source>
        <strain evidence="1">MNPRO001-30</strain>
        <tissue evidence="1">Meninges</tissue>
    </source>
</reference>
<dbReference type="Proteomes" id="UP001196413">
    <property type="component" value="Unassembled WGS sequence"/>
</dbReference>
<sequence length="89" mass="10710">MVFFSEEFVRLRETVAVEEGTKMLHLWLKNYVHQLQQRHLYVAMRCSYGDFSQIAKRHETPDRAETRRYALIRISSHSSEANQRRNNKL</sequence>
<dbReference type="EMBL" id="JAHQIW010004421">
    <property type="protein sequence ID" value="KAJ1362312.1"/>
    <property type="molecule type" value="Genomic_DNA"/>
</dbReference>
<keyword evidence="2" id="KW-1185">Reference proteome</keyword>
<proteinExistence type="predicted"/>
<gene>
    <name evidence="1" type="ORF">KIN20_021832</name>
</gene>
<evidence type="ECO:0000313" key="2">
    <source>
        <dbReference type="Proteomes" id="UP001196413"/>
    </source>
</evidence>
<dbReference type="AlphaFoldDB" id="A0AAD5MPT2"/>
<accession>A0AAD5MPT2</accession>